<dbReference type="PROSITE" id="PS50931">
    <property type="entry name" value="HTH_LYSR"/>
    <property type="match status" value="1"/>
</dbReference>
<protein>
    <submittedName>
        <fullName evidence="6">LysR family transcriptional regulator</fullName>
    </submittedName>
</protein>
<sequence length="296" mass="32138">MKLHQLRALVAVADQGSIIGASRALFVSQPAITKAIRELESDIGITLLARSVSGVTLTSTGASLLRRARLIVGEFARAEEQMAMERGALEGTVTVGVTPISALTLLPGAYERFRQDMPHIRVRFLEQPPSTLLDSLRQGTLDFALATSSEVVSDPSIQCVEIATFPMAFAVRQNGLLADATSLKDLCDAEWLYSDTTSAYPAYLAELFGQHGLPAPRRMTLCTSQALLYSLAATVDAVVAWSSHALGSVNVRGQFCKLEFIQTSRDSKLRLMQRESAILTRPSEYFIRCITDAANA</sequence>
<dbReference type="SUPFAM" id="SSF46785">
    <property type="entry name" value="Winged helix' DNA-binding domain"/>
    <property type="match status" value="1"/>
</dbReference>
<evidence type="ECO:0000313" key="6">
    <source>
        <dbReference type="EMBL" id="NMM03918.1"/>
    </source>
</evidence>
<dbReference type="Pfam" id="PF03466">
    <property type="entry name" value="LysR_substrate"/>
    <property type="match status" value="1"/>
</dbReference>
<dbReference type="PANTHER" id="PTHR30419">
    <property type="entry name" value="HTH-TYPE TRANSCRIPTIONAL REGULATOR YBHD"/>
    <property type="match status" value="1"/>
</dbReference>
<evidence type="ECO:0000256" key="3">
    <source>
        <dbReference type="ARBA" id="ARBA00023125"/>
    </source>
</evidence>
<dbReference type="SUPFAM" id="SSF53850">
    <property type="entry name" value="Periplasmic binding protein-like II"/>
    <property type="match status" value="1"/>
</dbReference>
<evidence type="ECO:0000256" key="2">
    <source>
        <dbReference type="ARBA" id="ARBA00023015"/>
    </source>
</evidence>
<dbReference type="GO" id="GO:0003700">
    <property type="term" value="F:DNA-binding transcription factor activity"/>
    <property type="evidence" value="ECO:0007669"/>
    <property type="project" value="InterPro"/>
</dbReference>
<dbReference type="EMBL" id="JABBGJ010000064">
    <property type="protein sequence ID" value="NMM03918.1"/>
    <property type="molecule type" value="Genomic_DNA"/>
</dbReference>
<evidence type="ECO:0000259" key="5">
    <source>
        <dbReference type="PROSITE" id="PS50931"/>
    </source>
</evidence>
<dbReference type="Pfam" id="PF00126">
    <property type="entry name" value="HTH_1"/>
    <property type="match status" value="1"/>
</dbReference>
<dbReference type="AlphaFoldDB" id="A0A848INI6"/>
<dbReference type="InterPro" id="IPR036388">
    <property type="entry name" value="WH-like_DNA-bd_sf"/>
</dbReference>
<proteinExistence type="inferred from homology"/>
<keyword evidence="4" id="KW-0804">Transcription</keyword>
<dbReference type="InterPro" id="IPR005119">
    <property type="entry name" value="LysR_subst-bd"/>
</dbReference>
<keyword evidence="3" id="KW-0238">DNA-binding</keyword>
<name>A0A848INI6_9BURK</name>
<reference evidence="6 7" key="1">
    <citation type="submission" date="2020-04" db="EMBL/GenBank/DDBJ databases">
        <title>Paraburkholderia sp. RP-4-7 isolated from soil.</title>
        <authorList>
            <person name="Dahal R.H."/>
        </authorList>
    </citation>
    <scope>NUCLEOTIDE SEQUENCE [LARGE SCALE GENOMIC DNA]</scope>
    <source>
        <strain evidence="6 7">RP-4-7</strain>
    </source>
</reference>
<organism evidence="6 7">
    <name type="scientific">Paraburkholderia polaris</name>
    <dbReference type="NCBI Taxonomy" id="2728848"/>
    <lineage>
        <taxon>Bacteria</taxon>
        <taxon>Pseudomonadati</taxon>
        <taxon>Pseudomonadota</taxon>
        <taxon>Betaproteobacteria</taxon>
        <taxon>Burkholderiales</taxon>
        <taxon>Burkholderiaceae</taxon>
        <taxon>Paraburkholderia</taxon>
    </lineage>
</organism>
<evidence type="ECO:0000256" key="1">
    <source>
        <dbReference type="ARBA" id="ARBA00009437"/>
    </source>
</evidence>
<dbReference type="Proteomes" id="UP000544134">
    <property type="component" value="Unassembled WGS sequence"/>
</dbReference>
<comment type="similarity">
    <text evidence="1">Belongs to the LysR transcriptional regulatory family.</text>
</comment>
<keyword evidence="2" id="KW-0805">Transcription regulation</keyword>
<evidence type="ECO:0000313" key="7">
    <source>
        <dbReference type="Proteomes" id="UP000544134"/>
    </source>
</evidence>
<feature type="domain" description="HTH lysR-type" evidence="5">
    <location>
        <begin position="1"/>
        <end position="58"/>
    </location>
</feature>
<evidence type="ECO:0000256" key="4">
    <source>
        <dbReference type="ARBA" id="ARBA00023163"/>
    </source>
</evidence>
<dbReference type="InterPro" id="IPR000847">
    <property type="entry name" value="LysR_HTH_N"/>
</dbReference>
<dbReference type="RefSeq" id="WP_169490692.1">
    <property type="nucleotide sequence ID" value="NZ_JABBGJ010000064.1"/>
</dbReference>
<dbReference type="PANTHER" id="PTHR30419:SF30">
    <property type="entry name" value="LYSR FAMILY TRANSCRIPTIONAL REGULATOR"/>
    <property type="match status" value="1"/>
</dbReference>
<dbReference type="PRINTS" id="PR00039">
    <property type="entry name" value="HTHLYSR"/>
</dbReference>
<dbReference type="InterPro" id="IPR036390">
    <property type="entry name" value="WH_DNA-bd_sf"/>
</dbReference>
<dbReference type="InterPro" id="IPR050950">
    <property type="entry name" value="HTH-type_LysR_regulators"/>
</dbReference>
<dbReference type="Gene3D" id="3.40.190.10">
    <property type="entry name" value="Periplasmic binding protein-like II"/>
    <property type="match status" value="2"/>
</dbReference>
<gene>
    <name evidence="6" type="ORF">HHL24_39365</name>
</gene>
<dbReference type="GO" id="GO:0005829">
    <property type="term" value="C:cytosol"/>
    <property type="evidence" value="ECO:0007669"/>
    <property type="project" value="TreeGrafter"/>
</dbReference>
<dbReference type="GO" id="GO:0003677">
    <property type="term" value="F:DNA binding"/>
    <property type="evidence" value="ECO:0007669"/>
    <property type="project" value="UniProtKB-KW"/>
</dbReference>
<keyword evidence="7" id="KW-1185">Reference proteome</keyword>
<accession>A0A848INI6</accession>
<dbReference type="Gene3D" id="1.10.10.10">
    <property type="entry name" value="Winged helix-like DNA-binding domain superfamily/Winged helix DNA-binding domain"/>
    <property type="match status" value="1"/>
</dbReference>
<comment type="caution">
    <text evidence="6">The sequence shown here is derived from an EMBL/GenBank/DDBJ whole genome shotgun (WGS) entry which is preliminary data.</text>
</comment>
<dbReference type="FunFam" id="1.10.10.10:FF:000001">
    <property type="entry name" value="LysR family transcriptional regulator"/>
    <property type="match status" value="1"/>
</dbReference>